<accession>A0ABS0AY62</accession>
<keyword evidence="2" id="KW-1185">Reference proteome</keyword>
<dbReference type="Proteomes" id="UP001194714">
    <property type="component" value="Unassembled WGS sequence"/>
</dbReference>
<proteinExistence type="predicted"/>
<evidence type="ECO:0000313" key="2">
    <source>
        <dbReference type="Proteomes" id="UP001194714"/>
    </source>
</evidence>
<gene>
    <name evidence="1" type="ORF">NEPTK9_000568</name>
</gene>
<name>A0ABS0AY62_9BACT</name>
<sequence>MIARRRLESLMKQKNQIPSFFLGIALTVLGASLEAKDFETLGQTFPIKEESLKEVLQTKAKKISQTEIEKQMELLGETVKKEGRVFKKIPWIKEADHYHAFFYDPSATLQEDITDAEGKILFSKGTKINPLEHVTLDEGLLFFDGENPKHIKWAESQTGEFKWILIGGDPLKLQEEKKRPVFFDQGGFYSKKFQIEKIPCRITQAGEKLLIEEIPIQKGSR</sequence>
<evidence type="ECO:0000313" key="1">
    <source>
        <dbReference type="EMBL" id="MBF5059063.1"/>
    </source>
</evidence>
<organism evidence="1 2">
    <name type="scientific">Candidatus Neptunichlamydia vexilliferae</name>
    <dbReference type="NCBI Taxonomy" id="1651774"/>
    <lineage>
        <taxon>Bacteria</taxon>
        <taxon>Pseudomonadati</taxon>
        <taxon>Chlamydiota</taxon>
        <taxon>Chlamydiia</taxon>
        <taxon>Parachlamydiales</taxon>
        <taxon>Simkaniaceae</taxon>
        <taxon>Candidatus Neptunichlamydia</taxon>
    </lineage>
</organism>
<protein>
    <submittedName>
        <fullName evidence="1">Protein TraW</fullName>
    </submittedName>
</protein>
<dbReference type="EMBL" id="JAAEJV010000010">
    <property type="protein sequence ID" value="MBF5059063.1"/>
    <property type="molecule type" value="Genomic_DNA"/>
</dbReference>
<comment type="caution">
    <text evidence="1">The sequence shown here is derived from an EMBL/GenBank/DDBJ whole genome shotgun (WGS) entry which is preliminary data.</text>
</comment>
<reference evidence="1 2" key="1">
    <citation type="submission" date="2020-01" db="EMBL/GenBank/DDBJ databases">
        <title>Draft genome sequence of Cand. Neptunochlamydia vexilliferae K9.</title>
        <authorList>
            <person name="Schulz F."/>
            <person name="Koestlbacher S."/>
            <person name="Wascher F."/>
            <person name="Pizzetti I."/>
            <person name="Horn M."/>
        </authorList>
    </citation>
    <scope>NUCLEOTIDE SEQUENCE [LARGE SCALE GENOMIC DNA]</scope>
    <source>
        <strain evidence="1 2">K9</strain>
    </source>
</reference>